<comment type="caution">
    <text evidence="3">The sequence shown here is derived from an EMBL/GenBank/DDBJ whole genome shotgun (WGS) entry which is preliminary data.</text>
</comment>
<accession>A0ABN7TV41</accession>
<sequence length="422" mass="47223">MSERKEQPSVSPERQPGQEQQDGELAALAGRILREERSLIQATLSQVRQSDPNGCTKVTVKPVELKGILHYQFSSFCGPKVLHDNALPEEAAARLISLMSEQFRQALLQTGEADYQVLVSKKGKVGILKKQATKSSAAAQPLEHNRKKNYVLEEGEPVPFLVELGIMNAEGKVLAKKYDKFRQINRFVEMIADVVPHLPQGRTLNIIDFGCGKSYLTFAMYHYLKEVRGLDIRVVGLDLKEDVIRHCSALSAKFGYGDLRFLVGDIAKYDELRQVDMVVTLHACDTATDAALEKAVRWGASVILSVPCCQHELFRQVESDVLGPLLQHGILKERFSALATDAIRAKLLDIVGYKTQMLEFIDLEHTPKNLLIRAVKSPKPLPADERNRLVRGYEAFRDLLQAKPYLERALAPELEKAGLEKA</sequence>
<feature type="domain" description="Methyltransferase" evidence="2">
    <location>
        <begin position="179"/>
        <end position="314"/>
    </location>
</feature>
<dbReference type="EMBL" id="CAJVCE010000019">
    <property type="protein sequence ID" value="CAG7653216.1"/>
    <property type="molecule type" value="Genomic_DNA"/>
</dbReference>
<dbReference type="Proteomes" id="UP000730618">
    <property type="component" value="Unassembled WGS sequence"/>
</dbReference>
<feature type="compositionally biased region" description="Polar residues" evidence="1">
    <location>
        <begin position="8"/>
        <end position="20"/>
    </location>
</feature>
<evidence type="ECO:0000313" key="3">
    <source>
        <dbReference type="EMBL" id="CAG7653216.1"/>
    </source>
</evidence>
<evidence type="ECO:0000259" key="2">
    <source>
        <dbReference type="Pfam" id="PF13679"/>
    </source>
</evidence>
<feature type="region of interest" description="Disordered" evidence="1">
    <location>
        <begin position="1"/>
        <end position="26"/>
    </location>
</feature>
<organism evidence="3 4">
    <name type="scientific">Paenibacillus allorhizosphaerae</name>
    <dbReference type="NCBI Taxonomy" id="2849866"/>
    <lineage>
        <taxon>Bacteria</taxon>
        <taxon>Bacillati</taxon>
        <taxon>Bacillota</taxon>
        <taxon>Bacilli</taxon>
        <taxon>Bacillales</taxon>
        <taxon>Paenibacillaceae</taxon>
        <taxon>Paenibacillus</taxon>
    </lineage>
</organism>
<keyword evidence="4" id="KW-1185">Reference proteome</keyword>
<gene>
    <name evidence="3" type="ORF">PAECIP111802_05429</name>
</gene>
<dbReference type="Pfam" id="PF13679">
    <property type="entry name" value="Methyltransf_32"/>
    <property type="match status" value="1"/>
</dbReference>
<evidence type="ECO:0000256" key="1">
    <source>
        <dbReference type="SAM" id="MobiDB-lite"/>
    </source>
</evidence>
<name>A0ABN7TV41_9BACL</name>
<dbReference type="InterPro" id="IPR025714">
    <property type="entry name" value="Methyltranfer_dom"/>
</dbReference>
<protein>
    <recommendedName>
        <fullName evidence="2">Methyltransferase domain-containing protein</fullName>
    </recommendedName>
</protein>
<dbReference type="CDD" id="cd02440">
    <property type="entry name" value="AdoMet_MTases"/>
    <property type="match status" value="1"/>
</dbReference>
<reference evidence="3 4" key="1">
    <citation type="submission" date="2021-06" db="EMBL/GenBank/DDBJ databases">
        <authorList>
            <person name="Criscuolo A."/>
        </authorList>
    </citation>
    <scope>NUCLEOTIDE SEQUENCE [LARGE SCALE GENOMIC DNA]</scope>
    <source>
        <strain evidence="4">CIP 111802</strain>
    </source>
</reference>
<evidence type="ECO:0000313" key="4">
    <source>
        <dbReference type="Proteomes" id="UP000730618"/>
    </source>
</evidence>
<dbReference type="PANTHER" id="PTHR13369">
    <property type="match status" value="1"/>
</dbReference>
<proteinExistence type="predicted"/>
<dbReference type="RefSeq" id="WP_218101639.1">
    <property type="nucleotide sequence ID" value="NZ_CAJVCE010000019.1"/>
</dbReference>
<dbReference type="PANTHER" id="PTHR13369:SF3">
    <property type="entry name" value="METHYLTRANSFERASE DOMAIN-CONTAINING PROTEIN"/>
    <property type="match status" value="1"/>
</dbReference>